<dbReference type="InterPro" id="IPR044834">
    <property type="entry name" value="PATL"/>
</dbReference>
<gene>
    <name evidence="3" type="ORF">CALCODRAFT_466290</name>
</gene>
<accession>A0A165HX49</accession>
<reference evidence="3 4" key="1">
    <citation type="journal article" date="2016" name="Mol. Biol. Evol.">
        <title>Comparative Genomics of Early-Diverging Mushroom-Forming Fungi Provides Insights into the Origins of Lignocellulose Decay Capabilities.</title>
        <authorList>
            <person name="Nagy L.G."/>
            <person name="Riley R."/>
            <person name="Tritt A."/>
            <person name="Adam C."/>
            <person name="Daum C."/>
            <person name="Floudas D."/>
            <person name="Sun H."/>
            <person name="Yadav J.S."/>
            <person name="Pangilinan J."/>
            <person name="Larsson K.H."/>
            <person name="Matsuura K."/>
            <person name="Barry K."/>
            <person name="Labutti K."/>
            <person name="Kuo R."/>
            <person name="Ohm R.A."/>
            <person name="Bhattacharya S.S."/>
            <person name="Shirouzu T."/>
            <person name="Yoshinaga Y."/>
            <person name="Martin F.M."/>
            <person name="Grigoriev I.V."/>
            <person name="Hibbett D.S."/>
        </authorList>
    </citation>
    <scope>NUCLEOTIDE SEQUENCE [LARGE SCALE GENOMIC DNA]</scope>
    <source>
        <strain evidence="3 4">HHB12733</strain>
    </source>
</reference>
<feature type="transmembrane region" description="Helical" evidence="1">
    <location>
        <begin position="223"/>
        <end position="244"/>
    </location>
</feature>
<evidence type="ECO:0000313" key="4">
    <source>
        <dbReference type="Proteomes" id="UP000076842"/>
    </source>
</evidence>
<evidence type="ECO:0000313" key="3">
    <source>
        <dbReference type="EMBL" id="KZT59860.1"/>
    </source>
</evidence>
<dbReference type="OrthoDB" id="75724at2759"/>
<dbReference type="CDD" id="cd00170">
    <property type="entry name" value="SEC14"/>
    <property type="match status" value="1"/>
</dbReference>
<name>A0A165HX49_9BASI</name>
<dbReference type="STRING" id="1353952.A0A165HX49"/>
<sequence>MYDSKVNTVLSRFEVIEGPPTKLTWQFTETEWKALREMKDILPSIFTEAFPDNEKARFAPVTIWGVSVDPNFVDARASVVLMHFLRSKKLKIADAKQMLIDTLRWRAEFAPEKAAHEPYDEDVFGKAAQMFGKDKEGRPVQYNIMGRDVDMEKVFTDETKYLTWRIGLLERGCMLLDFENVDQLVQIYDFARNERQTPQVKALVAAAGKIFRSYYPQMGHQVFFVYMITPGLFKAIFWCLHPFFPTRKLTEVKLLGVGPQKVGSGLLPFIAASELPKPYGGTAEPKWATGPEWENTSCLRTPPAKTVDSEHVGPNYFTQDL</sequence>
<dbReference type="PANTHER" id="PTHR45932:SF17">
    <property type="entry name" value="CELLULAR RETINALDEHYDE-BINDING_TRIPLE FUNCTION DOMAIN-CONTAINING PROTEIN"/>
    <property type="match status" value="1"/>
</dbReference>
<dbReference type="EMBL" id="KV423936">
    <property type="protein sequence ID" value="KZT59860.1"/>
    <property type="molecule type" value="Genomic_DNA"/>
</dbReference>
<protein>
    <recommendedName>
        <fullName evidence="2">CRAL-TRIO domain-containing protein</fullName>
    </recommendedName>
</protein>
<dbReference type="Pfam" id="PF00650">
    <property type="entry name" value="CRAL_TRIO"/>
    <property type="match status" value="1"/>
</dbReference>
<dbReference type="SUPFAM" id="SSF46938">
    <property type="entry name" value="CRAL/TRIO N-terminal domain"/>
    <property type="match status" value="1"/>
</dbReference>
<evidence type="ECO:0000256" key="1">
    <source>
        <dbReference type="SAM" id="Phobius"/>
    </source>
</evidence>
<dbReference type="Proteomes" id="UP000076842">
    <property type="component" value="Unassembled WGS sequence"/>
</dbReference>
<keyword evidence="1" id="KW-1133">Transmembrane helix</keyword>
<keyword evidence="1" id="KW-0812">Transmembrane</keyword>
<evidence type="ECO:0000259" key="2">
    <source>
        <dbReference type="PROSITE" id="PS50191"/>
    </source>
</evidence>
<dbReference type="AlphaFoldDB" id="A0A165HX49"/>
<keyword evidence="1" id="KW-0472">Membrane</keyword>
<organism evidence="3 4">
    <name type="scientific">Calocera cornea HHB12733</name>
    <dbReference type="NCBI Taxonomy" id="1353952"/>
    <lineage>
        <taxon>Eukaryota</taxon>
        <taxon>Fungi</taxon>
        <taxon>Dikarya</taxon>
        <taxon>Basidiomycota</taxon>
        <taxon>Agaricomycotina</taxon>
        <taxon>Dacrymycetes</taxon>
        <taxon>Dacrymycetales</taxon>
        <taxon>Dacrymycetaceae</taxon>
        <taxon>Calocera</taxon>
    </lineage>
</organism>
<dbReference type="PANTHER" id="PTHR45932">
    <property type="entry name" value="PATELLIN-1"/>
    <property type="match status" value="1"/>
</dbReference>
<dbReference type="GO" id="GO:0008289">
    <property type="term" value="F:lipid binding"/>
    <property type="evidence" value="ECO:0007669"/>
    <property type="project" value="InterPro"/>
</dbReference>
<dbReference type="InterPro" id="IPR001251">
    <property type="entry name" value="CRAL-TRIO_dom"/>
</dbReference>
<dbReference type="PROSITE" id="PS50191">
    <property type="entry name" value="CRAL_TRIO"/>
    <property type="match status" value="1"/>
</dbReference>
<dbReference type="Gene3D" id="3.40.525.10">
    <property type="entry name" value="CRAL-TRIO lipid binding domain"/>
    <property type="match status" value="1"/>
</dbReference>
<dbReference type="InterPro" id="IPR036865">
    <property type="entry name" value="CRAL-TRIO_dom_sf"/>
</dbReference>
<feature type="domain" description="CRAL-TRIO" evidence="2">
    <location>
        <begin position="111"/>
        <end position="287"/>
    </location>
</feature>
<keyword evidence="4" id="KW-1185">Reference proteome</keyword>
<proteinExistence type="predicted"/>
<dbReference type="InterPro" id="IPR036273">
    <property type="entry name" value="CRAL/TRIO_N_dom_sf"/>
</dbReference>
<dbReference type="SUPFAM" id="SSF52087">
    <property type="entry name" value="CRAL/TRIO domain"/>
    <property type="match status" value="1"/>
</dbReference>
<dbReference type="InParanoid" id="A0A165HX49"/>